<dbReference type="PRINTS" id="PR00400">
    <property type="entry name" value="TETREPRESSOR"/>
</dbReference>
<dbReference type="PROSITE" id="PS50977">
    <property type="entry name" value="HTH_TETR_2"/>
    <property type="match status" value="1"/>
</dbReference>
<dbReference type="SUPFAM" id="SSF46689">
    <property type="entry name" value="Homeodomain-like"/>
    <property type="match status" value="1"/>
</dbReference>
<dbReference type="GO" id="GO:0000976">
    <property type="term" value="F:transcription cis-regulatory region binding"/>
    <property type="evidence" value="ECO:0007669"/>
    <property type="project" value="TreeGrafter"/>
</dbReference>
<evidence type="ECO:0000259" key="6">
    <source>
        <dbReference type="PROSITE" id="PS50977"/>
    </source>
</evidence>
<dbReference type="AlphaFoldDB" id="A0A3N1CNY9"/>
<dbReference type="GO" id="GO:0046677">
    <property type="term" value="P:response to antibiotic"/>
    <property type="evidence" value="ECO:0007669"/>
    <property type="project" value="InterPro"/>
</dbReference>
<dbReference type="InterPro" id="IPR001647">
    <property type="entry name" value="HTH_TetR"/>
</dbReference>
<evidence type="ECO:0000313" key="7">
    <source>
        <dbReference type="EMBL" id="ROO83030.1"/>
    </source>
</evidence>
<reference evidence="7 8" key="1">
    <citation type="submission" date="2018-11" db="EMBL/GenBank/DDBJ databases">
        <title>Sequencing the genomes of 1000 actinobacteria strains.</title>
        <authorList>
            <person name="Klenk H.-P."/>
        </authorList>
    </citation>
    <scope>NUCLEOTIDE SEQUENCE [LARGE SCALE GENOMIC DNA]</scope>
    <source>
        <strain evidence="7 8">DSM 44254</strain>
    </source>
</reference>
<dbReference type="EMBL" id="RJKE01000001">
    <property type="protein sequence ID" value="ROO83030.1"/>
    <property type="molecule type" value="Genomic_DNA"/>
</dbReference>
<dbReference type="InterPro" id="IPR023772">
    <property type="entry name" value="DNA-bd_HTH_TetR-type_CS"/>
</dbReference>
<accession>A0A3N1CNY9</accession>
<sequence length="228" mass="24864">MNSVQYAVPMPRETLTREQIVQAAVTLLDEAGIDGLSMRKLGQRLGSAATAMYWHVGSKENLVSLACDRVWSEVGAHDPAELGWREAARRHARDTYETLRGHTWVIAATGAYFVYGHGMARVQDASYAIYEAAGFTGWDLDWAVNAASTFAGGAALSDASLDPVKQRGDTAAMREALAEAGEIAASYPRLRARLEQQAGVDEAVFVEEKFDFGLEIILDGLEARLRAR</sequence>
<dbReference type="PROSITE" id="PS01081">
    <property type="entry name" value="HTH_TETR_1"/>
    <property type="match status" value="1"/>
</dbReference>
<feature type="domain" description="HTH tetR-type" evidence="6">
    <location>
        <begin position="14"/>
        <end position="74"/>
    </location>
</feature>
<dbReference type="InterPro" id="IPR003012">
    <property type="entry name" value="Tet_transcr_reg_TetR"/>
</dbReference>
<keyword evidence="3 5" id="KW-0238">DNA-binding</keyword>
<dbReference type="Proteomes" id="UP000272400">
    <property type="component" value="Unassembled WGS sequence"/>
</dbReference>
<gene>
    <name evidence="7" type="ORF">EDD29_0518</name>
</gene>
<dbReference type="Gene3D" id="1.10.10.60">
    <property type="entry name" value="Homeodomain-like"/>
    <property type="match status" value="1"/>
</dbReference>
<organism evidence="7 8">
    <name type="scientific">Actinocorallia herbida</name>
    <dbReference type="NCBI Taxonomy" id="58109"/>
    <lineage>
        <taxon>Bacteria</taxon>
        <taxon>Bacillati</taxon>
        <taxon>Actinomycetota</taxon>
        <taxon>Actinomycetes</taxon>
        <taxon>Streptosporangiales</taxon>
        <taxon>Thermomonosporaceae</taxon>
        <taxon>Actinocorallia</taxon>
    </lineage>
</organism>
<evidence type="ECO:0000313" key="8">
    <source>
        <dbReference type="Proteomes" id="UP000272400"/>
    </source>
</evidence>
<keyword evidence="4" id="KW-0804">Transcription</keyword>
<evidence type="ECO:0000256" key="3">
    <source>
        <dbReference type="ARBA" id="ARBA00023125"/>
    </source>
</evidence>
<dbReference type="PANTHER" id="PTHR30055:SF151">
    <property type="entry name" value="TRANSCRIPTIONAL REGULATORY PROTEIN"/>
    <property type="match status" value="1"/>
</dbReference>
<keyword evidence="8" id="KW-1185">Reference proteome</keyword>
<evidence type="ECO:0000256" key="4">
    <source>
        <dbReference type="ARBA" id="ARBA00023163"/>
    </source>
</evidence>
<dbReference type="GO" id="GO:0045892">
    <property type="term" value="P:negative regulation of DNA-templated transcription"/>
    <property type="evidence" value="ECO:0007669"/>
    <property type="project" value="InterPro"/>
</dbReference>
<protein>
    <submittedName>
        <fullName evidence="7">TetR family transcriptional regulator</fullName>
    </submittedName>
</protein>
<evidence type="ECO:0000256" key="5">
    <source>
        <dbReference type="PROSITE-ProRule" id="PRU00335"/>
    </source>
</evidence>
<dbReference type="Pfam" id="PF00440">
    <property type="entry name" value="TetR_N"/>
    <property type="match status" value="1"/>
</dbReference>
<evidence type="ECO:0000256" key="2">
    <source>
        <dbReference type="ARBA" id="ARBA00023015"/>
    </source>
</evidence>
<proteinExistence type="predicted"/>
<feature type="DNA-binding region" description="H-T-H motif" evidence="5">
    <location>
        <begin position="37"/>
        <end position="56"/>
    </location>
</feature>
<dbReference type="InterPro" id="IPR050109">
    <property type="entry name" value="HTH-type_TetR-like_transc_reg"/>
</dbReference>
<dbReference type="InterPro" id="IPR004111">
    <property type="entry name" value="Repressor_TetR_C"/>
</dbReference>
<keyword evidence="2" id="KW-0805">Transcription regulation</keyword>
<comment type="caution">
    <text evidence="7">The sequence shown here is derived from an EMBL/GenBank/DDBJ whole genome shotgun (WGS) entry which is preliminary data.</text>
</comment>
<dbReference type="SUPFAM" id="SSF48498">
    <property type="entry name" value="Tetracyclin repressor-like, C-terminal domain"/>
    <property type="match status" value="1"/>
</dbReference>
<dbReference type="GO" id="GO:0003700">
    <property type="term" value="F:DNA-binding transcription factor activity"/>
    <property type="evidence" value="ECO:0007669"/>
    <property type="project" value="TreeGrafter"/>
</dbReference>
<dbReference type="PANTHER" id="PTHR30055">
    <property type="entry name" value="HTH-TYPE TRANSCRIPTIONAL REGULATOR RUTR"/>
    <property type="match status" value="1"/>
</dbReference>
<dbReference type="InterPro" id="IPR009057">
    <property type="entry name" value="Homeodomain-like_sf"/>
</dbReference>
<dbReference type="Gene3D" id="1.10.357.10">
    <property type="entry name" value="Tetracycline Repressor, domain 2"/>
    <property type="match status" value="1"/>
</dbReference>
<evidence type="ECO:0000256" key="1">
    <source>
        <dbReference type="ARBA" id="ARBA00022491"/>
    </source>
</evidence>
<dbReference type="Pfam" id="PF02909">
    <property type="entry name" value="TetR_C_1"/>
    <property type="match status" value="1"/>
</dbReference>
<dbReference type="InterPro" id="IPR036271">
    <property type="entry name" value="Tet_transcr_reg_TetR-rel_C_sf"/>
</dbReference>
<name>A0A3N1CNY9_9ACTN</name>
<dbReference type="PRINTS" id="PR00455">
    <property type="entry name" value="HTHTETR"/>
</dbReference>
<keyword evidence="1" id="KW-0678">Repressor</keyword>